<dbReference type="InterPro" id="IPR009081">
    <property type="entry name" value="PP-bd_ACP"/>
</dbReference>
<dbReference type="Pfam" id="PF00550">
    <property type="entry name" value="PP-binding"/>
    <property type="match status" value="1"/>
</dbReference>
<sequence length="1360" mass="145462">MTITKQHVTEALRASLKEAERTRQENRKLRAVLEEPIAIVGMGCRYPGGVRSPEGLWRLVEAGEDAVGEFPTNRSWDLPNIYDPDPDRPGKCYVRGGGFIYDADQFDAAFFGISPREALAMDPQQRLLLETSWEAIERARIDPFTLRGSQTGVFVGVMNQGYGARAKYASGTASALEFLEGYVMTGTETSVASGRLAYTFDLDGPALTVDTACSSSLVALHLACRALRHHDCALALAGGVTVLPTPTWFVTFSRQRGLAPDGRCKPFSARADGTGWAEGVGVVLLERLSDALRQNRRVLAVVRGSGVNQDGASNGLSAPNGAAQRQVIRLALADARLSADQVDVVEAHGTGTRLGDPIEARALLETYGQGRSDGNPVWLGSLKSNIGHTQAAAGIGGVIKMVMAMRQGLLPRSLHADVPSPNVEWSLGAVRLLSEAVPWPHTPVRARRAGVSSFGISGTNAHVVLEEAPLAEKEGAAELGVDATPKLSPWILSGRSEAALRSQAQRLAATVAADAGLATPDVGFSLATTRSTFGHRGVVLASDRAGFISGLEALAEGWAAPGVVSGVAREASTVFMFPGQGSQWPGMASDLLKSSDLFGEQIGACAQALAPHVGWSLLDVLAGEPGAPELDRVDVVQPALFAVMVSLAALWRYYGVEPSAVVGHSQGEIAAACVAGALSLEDAAQLVAVRSQLLVELTGRGAMASVPLSREQLLPLLGDQDDRFGIAAINGPRSTVVSGESRAVEALVDELVAEGVRAKMIPVDFASHSPQVEAVRERLLEAVSPIAAYVGHVPYYSTVTGGLLDTRALVGEYWYRNLRQPVRLHEVIKTLLERGHNIFVEVSPHPVLTFGVQSTLEDEGSDAVVINSLRRDDGGPERLMTSFAEAHVNGASLDWRSVFADMPAHQVDLPTYAFQRQSFWLATPNEASSSMQSPPEPGTRTPSESNTTTTIAETLRGRLGALSDTERQAAVMELLRTDASFVLGHSRPEDVDPHQSFVEQGFDSLMAIEFRNRVNVATGLCFPTTLILEHPSLTELVPHVLGEALASTQGGRQADPQVRVPDAPANSVSGLDTTIGSLFRQACAKGKYGQGISLLAGAADLLPRYETSSENARMIQVTQLSGGATAPRLICLPSIAAPSNVNQYGALASSFHGRREVLAVSVPGFIEGEGIPASLGVLIQALGEVVVRCAERAPFVLVGHSSGGWLAHATASHLESLDCGPAGLVLIDTYLPQRVVELSKRSQLMELMFERAEPFGLMSDTRLISMGGYLRLFSEWVPEATAVPTLFVQATIEMVDPRLSQPDYSYDWRARWDLPHDLTELSANHYTLMEERVEKTSGVIEKWLDSFANLRNATQKMIVP</sequence>
<accession>A0A2U1F7M3</accession>
<dbReference type="SMART" id="SM01294">
    <property type="entry name" value="PKS_PP_betabranch"/>
    <property type="match status" value="1"/>
</dbReference>
<dbReference type="InterPro" id="IPR015083">
    <property type="entry name" value="NorB/c/GfsB-D-like_docking"/>
</dbReference>
<keyword evidence="2" id="KW-0596">Phosphopantetheine</keyword>
<reference evidence="11 12" key="1">
    <citation type="submission" date="2018-04" db="EMBL/GenBank/DDBJ databases">
        <title>Genomic Encyclopedia of Type Strains, Phase IV (KMG-IV): sequencing the most valuable type-strain genomes for metagenomic binning, comparative biology and taxonomic classification.</title>
        <authorList>
            <person name="Goeker M."/>
        </authorList>
    </citation>
    <scope>NUCLEOTIDE SEQUENCE [LARGE SCALE GENOMIC DNA]</scope>
    <source>
        <strain evidence="11 12">DSM 45771</strain>
    </source>
</reference>
<dbReference type="SUPFAM" id="SSF52151">
    <property type="entry name" value="FabD/lysophospholipase-like"/>
    <property type="match status" value="1"/>
</dbReference>
<dbReference type="PROSITE" id="PS50075">
    <property type="entry name" value="CARRIER"/>
    <property type="match status" value="1"/>
</dbReference>
<dbReference type="GO" id="GO:0031177">
    <property type="term" value="F:phosphopantetheine binding"/>
    <property type="evidence" value="ECO:0007669"/>
    <property type="project" value="InterPro"/>
</dbReference>
<dbReference type="InterPro" id="IPR016035">
    <property type="entry name" value="Acyl_Trfase/lysoPLipase"/>
</dbReference>
<dbReference type="InterPro" id="IPR050091">
    <property type="entry name" value="PKS_NRPS_Biosynth_Enz"/>
</dbReference>
<keyword evidence="4 11" id="KW-0808">Transferase</keyword>
<evidence type="ECO:0000256" key="3">
    <source>
        <dbReference type="ARBA" id="ARBA00022553"/>
    </source>
</evidence>
<dbReference type="GO" id="GO:0033068">
    <property type="term" value="P:macrolide biosynthetic process"/>
    <property type="evidence" value="ECO:0007669"/>
    <property type="project" value="UniProtKB-ARBA"/>
</dbReference>
<feature type="domain" description="Ketosynthase family 3 (KS3)" evidence="10">
    <location>
        <begin position="34"/>
        <end position="467"/>
    </location>
</feature>
<dbReference type="SUPFAM" id="SSF53901">
    <property type="entry name" value="Thiolase-like"/>
    <property type="match status" value="1"/>
</dbReference>
<dbReference type="SUPFAM" id="SSF53474">
    <property type="entry name" value="alpha/beta-Hydrolases"/>
    <property type="match status" value="1"/>
</dbReference>
<protein>
    <submittedName>
        <fullName evidence="11">Acyl transferase domain-containing protein</fullName>
    </submittedName>
</protein>
<dbReference type="Pfam" id="PF00698">
    <property type="entry name" value="Acyl_transf_1"/>
    <property type="match status" value="1"/>
</dbReference>
<feature type="region of interest" description="Disordered" evidence="8">
    <location>
        <begin position="925"/>
        <end position="948"/>
    </location>
</feature>
<evidence type="ECO:0000313" key="11">
    <source>
        <dbReference type="EMBL" id="PVZ08168.1"/>
    </source>
</evidence>
<dbReference type="FunFam" id="3.40.366.10:FF:000002">
    <property type="entry name" value="Probable polyketide synthase 2"/>
    <property type="match status" value="1"/>
</dbReference>
<keyword evidence="12" id="KW-1185">Reference proteome</keyword>
<dbReference type="FunFam" id="3.40.47.10:FF:000019">
    <property type="entry name" value="Polyketide synthase type I"/>
    <property type="match status" value="1"/>
</dbReference>
<dbReference type="SMART" id="SM00827">
    <property type="entry name" value="PKS_AT"/>
    <property type="match status" value="1"/>
</dbReference>
<dbReference type="CDD" id="cd00833">
    <property type="entry name" value="PKS"/>
    <property type="match status" value="1"/>
</dbReference>
<dbReference type="InterPro" id="IPR020806">
    <property type="entry name" value="PKS_PP-bd"/>
</dbReference>
<dbReference type="Pfam" id="PF02801">
    <property type="entry name" value="Ketoacyl-synt_C"/>
    <property type="match status" value="1"/>
</dbReference>
<evidence type="ECO:0000259" key="9">
    <source>
        <dbReference type="PROSITE" id="PS50075"/>
    </source>
</evidence>
<evidence type="ECO:0000256" key="7">
    <source>
        <dbReference type="ARBA" id="ARBA00023315"/>
    </source>
</evidence>
<dbReference type="Gene3D" id="1.10.1200.10">
    <property type="entry name" value="ACP-like"/>
    <property type="match status" value="1"/>
</dbReference>
<dbReference type="SMART" id="SM00823">
    <property type="entry name" value="PKS_PP"/>
    <property type="match status" value="1"/>
</dbReference>
<dbReference type="InterPro" id="IPR001031">
    <property type="entry name" value="Thioesterase"/>
</dbReference>
<dbReference type="Pfam" id="PF00109">
    <property type="entry name" value="ketoacyl-synt"/>
    <property type="match status" value="1"/>
</dbReference>
<proteinExistence type="predicted"/>
<evidence type="ECO:0000256" key="2">
    <source>
        <dbReference type="ARBA" id="ARBA00022450"/>
    </source>
</evidence>
<dbReference type="Pfam" id="PF16197">
    <property type="entry name" value="KAsynt_C_assoc"/>
    <property type="match status" value="1"/>
</dbReference>
<evidence type="ECO:0000256" key="4">
    <source>
        <dbReference type="ARBA" id="ARBA00022679"/>
    </source>
</evidence>
<dbReference type="SMART" id="SM00824">
    <property type="entry name" value="PKS_TE"/>
    <property type="match status" value="1"/>
</dbReference>
<comment type="caution">
    <text evidence="11">The sequence shown here is derived from an EMBL/GenBank/DDBJ whole genome shotgun (WGS) entry which is preliminary data.</text>
</comment>
<keyword evidence="3" id="KW-0597">Phosphoprotein</keyword>
<dbReference type="Gene3D" id="3.40.366.10">
    <property type="entry name" value="Malonyl-Coenzyme A Acyl Carrier Protein, domain 2"/>
    <property type="match status" value="1"/>
</dbReference>
<dbReference type="InterPro" id="IPR014030">
    <property type="entry name" value="Ketoacyl_synth_N"/>
</dbReference>
<dbReference type="PROSITE" id="PS52004">
    <property type="entry name" value="KS3_2"/>
    <property type="match status" value="1"/>
</dbReference>
<dbReference type="InterPro" id="IPR016036">
    <property type="entry name" value="Malonyl_transacylase_ACP-bd"/>
</dbReference>
<evidence type="ECO:0000313" key="12">
    <source>
        <dbReference type="Proteomes" id="UP000245639"/>
    </source>
</evidence>
<dbReference type="Gene3D" id="3.30.70.3290">
    <property type="match status" value="1"/>
</dbReference>
<organism evidence="11 12">
    <name type="scientific">Actinomycetospora cinnamomea</name>
    <dbReference type="NCBI Taxonomy" id="663609"/>
    <lineage>
        <taxon>Bacteria</taxon>
        <taxon>Bacillati</taxon>
        <taxon>Actinomycetota</taxon>
        <taxon>Actinomycetes</taxon>
        <taxon>Pseudonocardiales</taxon>
        <taxon>Pseudonocardiaceae</taxon>
        <taxon>Actinomycetospora</taxon>
    </lineage>
</organism>
<keyword evidence="7" id="KW-0012">Acyltransferase</keyword>
<dbReference type="Gene3D" id="3.40.47.10">
    <property type="match status" value="1"/>
</dbReference>
<dbReference type="InterPro" id="IPR016039">
    <property type="entry name" value="Thiolase-like"/>
</dbReference>
<dbReference type="GO" id="GO:0004315">
    <property type="term" value="F:3-oxoacyl-[acyl-carrier-protein] synthase activity"/>
    <property type="evidence" value="ECO:0007669"/>
    <property type="project" value="InterPro"/>
</dbReference>
<keyword evidence="5" id="KW-0045">Antibiotic biosynthesis</keyword>
<dbReference type="EMBL" id="QEKW01000009">
    <property type="protein sequence ID" value="PVZ08168.1"/>
    <property type="molecule type" value="Genomic_DNA"/>
</dbReference>
<comment type="cofactor">
    <cofactor evidence="1">
        <name>pantetheine 4'-phosphate</name>
        <dbReference type="ChEBI" id="CHEBI:47942"/>
    </cofactor>
</comment>
<dbReference type="Gene3D" id="3.40.50.1820">
    <property type="entry name" value="alpha/beta hydrolase"/>
    <property type="match status" value="1"/>
</dbReference>
<dbReference type="InterPro" id="IPR014031">
    <property type="entry name" value="Ketoacyl_synth_C"/>
</dbReference>
<name>A0A2U1F7M3_9PSEU</name>
<dbReference type="Pfam" id="PF00975">
    <property type="entry name" value="Thioesterase"/>
    <property type="match status" value="1"/>
</dbReference>
<evidence type="ECO:0000256" key="8">
    <source>
        <dbReference type="SAM" id="MobiDB-lite"/>
    </source>
</evidence>
<dbReference type="PANTHER" id="PTHR43775">
    <property type="entry name" value="FATTY ACID SYNTHASE"/>
    <property type="match status" value="1"/>
</dbReference>
<feature type="compositionally biased region" description="Low complexity" evidence="8">
    <location>
        <begin position="939"/>
        <end position="948"/>
    </location>
</feature>
<dbReference type="InterPro" id="IPR001227">
    <property type="entry name" value="Ac_transferase_dom_sf"/>
</dbReference>
<evidence type="ECO:0000259" key="10">
    <source>
        <dbReference type="PROSITE" id="PS52004"/>
    </source>
</evidence>
<dbReference type="SMART" id="SM00825">
    <property type="entry name" value="PKS_KS"/>
    <property type="match status" value="1"/>
</dbReference>
<dbReference type="InterPro" id="IPR029058">
    <property type="entry name" value="AB_hydrolase_fold"/>
</dbReference>
<dbReference type="Proteomes" id="UP000245639">
    <property type="component" value="Unassembled WGS sequence"/>
</dbReference>
<dbReference type="GO" id="GO:0006633">
    <property type="term" value="P:fatty acid biosynthetic process"/>
    <property type="evidence" value="ECO:0007669"/>
    <property type="project" value="InterPro"/>
</dbReference>
<evidence type="ECO:0000256" key="5">
    <source>
        <dbReference type="ARBA" id="ARBA00023194"/>
    </source>
</evidence>
<feature type="domain" description="Carrier" evidence="9">
    <location>
        <begin position="969"/>
        <end position="1044"/>
    </location>
</feature>
<dbReference type="InterPro" id="IPR020802">
    <property type="entry name" value="TesA-like"/>
</dbReference>
<dbReference type="PANTHER" id="PTHR43775:SF51">
    <property type="entry name" value="INACTIVE PHENOLPHTHIOCEROL SYNTHESIS POLYKETIDE SYNTHASE TYPE I PKS1-RELATED"/>
    <property type="match status" value="1"/>
</dbReference>
<evidence type="ECO:0000256" key="1">
    <source>
        <dbReference type="ARBA" id="ARBA00001957"/>
    </source>
</evidence>
<dbReference type="InterPro" id="IPR032821">
    <property type="entry name" value="PKS_assoc"/>
</dbReference>
<keyword evidence="6" id="KW-0511">Multifunctional enzyme</keyword>
<dbReference type="InterPro" id="IPR036736">
    <property type="entry name" value="ACP-like_sf"/>
</dbReference>
<dbReference type="InterPro" id="IPR014043">
    <property type="entry name" value="Acyl_transferase_dom"/>
</dbReference>
<dbReference type="InterPro" id="IPR020841">
    <property type="entry name" value="PKS_Beta-ketoAc_synthase_dom"/>
</dbReference>
<dbReference type="SUPFAM" id="SSF55048">
    <property type="entry name" value="Probable ACP-binding domain of malonyl-CoA ACP transacylase"/>
    <property type="match status" value="1"/>
</dbReference>
<dbReference type="GO" id="GO:0004312">
    <property type="term" value="F:fatty acid synthase activity"/>
    <property type="evidence" value="ECO:0007669"/>
    <property type="project" value="TreeGrafter"/>
</dbReference>
<dbReference type="InterPro" id="IPR018201">
    <property type="entry name" value="Ketoacyl_synth_AS"/>
</dbReference>
<dbReference type="PROSITE" id="PS00606">
    <property type="entry name" value="KS3_1"/>
    <property type="match status" value="1"/>
</dbReference>
<dbReference type="OrthoDB" id="9778690at2"/>
<gene>
    <name evidence="11" type="ORF">C8D89_10951</name>
</gene>
<evidence type="ECO:0000256" key="6">
    <source>
        <dbReference type="ARBA" id="ARBA00023268"/>
    </source>
</evidence>
<dbReference type="Pfam" id="PF08990">
    <property type="entry name" value="Docking"/>
    <property type="match status" value="1"/>
</dbReference>